<evidence type="ECO:0000256" key="2">
    <source>
        <dbReference type="ARBA" id="ARBA00022448"/>
    </source>
</evidence>
<dbReference type="Proteomes" id="UP000095463">
    <property type="component" value="Unassembled WGS sequence"/>
</dbReference>
<evidence type="ECO:0000256" key="1">
    <source>
        <dbReference type="ARBA" id="ARBA00007783"/>
    </source>
</evidence>
<sequence>MLKILSNALTDIVGGYERRRVWIALATEDIFDQHRRTTLGPLWLLVNYFAFAATFIFIFTPGPLDPLHAIYIGVGLLVWFYINDTVTQAVSLFEREEGFIRGTTLPLSVYVMRLTLQNLIRSGYALAGCIVILLLAGVVITGAWMWSALGVLLILIASPAVVAVFAFLGVFFPDSQFIVANLMRVAMFATPVFWGNAGGDPVRTALYYWNPFTYFLAIVREPIVNGSAPLSAFGVCIIITLAMWALATLLLGTFRRQVALIV</sequence>
<keyword evidence="3" id="KW-0812">Transmembrane</keyword>
<comment type="caution">
    <text evidence="4">The sequence shown here is derived from an EMBL/GenBank/DDBJ whole genome shotgun (WGS) entry which is preliminary data.</text>
</comment>
<feature type="transmembrane region" description="Helical" evidence="3">
    <location>
        <begin position="152"/>
        <end position="171"/>
    </location>
</feature>
<gene>
    <name evidence="4" type="ORF">VW23_020895</name>
</gene>
<organism evidence="4 5">
    <name type="scientific">Devosia insulae DS-56</name>
    <dbReference type="NCBI Taxonomy" id="1116389"/>
    <lineage>
        <taxon>Bacteria</taxon>
        <taxon>Pseudomonadati</taxon>
        <taxon>Pseudomonadota</taxon>
        <taxon>Alphaproteobacteria</taxon>
        <taxon>Hyphomicrobiales</taxon>
        <taxon>Devosiaceae</taxon>
        <taxon>Devosia</taxon>
    </lineage>
</organism>
<keyword evidence="5" id="KW-1185">Reference proteome</keyword>
<evidence type="ECO:0000313" key="5">
    <source>
        <dbReference type="Proteomes" id="UP000095463"/>
    </source>
</evidence>
<dbReference type="PANTHER" id="PTHR30413">
    <property type="entry name" value="INNER MEMBRANE TRANSPORT PERMEASE"/>
    <property type="match status" value="1"/>
</dbReference>
<keyword evidence="3" id="KW-1133">Transmembrane helix</keyword>
<feature type="transmembrane region" description="Helical" evidence="3">
    <location>
        <begin position="178"/>
        <end position="197"/>
    </location>
</feature>
<keyword evidence="2" id="KW-0813">Transport</keyword>
<feature type="transmembrane region" description="Helical" evidence="3">
    <location>
        <begin position="66"/>
        <end position="82"/>
    </location>
</feature>
<evidence type="ECO:0000256" key="3">
    <source>
        <dbReference type="SAM" id="Phobius"/>
    </source>
</evidence>
<dbReference type="RefSeq" id="WP_069910268.1">
    <property type="nucleotide sequence ID" value="NZ_LAJE02000200.1"/>
</dbReference>
<feature type="transmembrane region" description="Helical" evidence="3">
    <location>
        <begin position="230"/>
        <end position="251"/>
    </location>
</feature>
<proteinExistence type="inferred from homology"/>
<feature type="transmembrane region" description="Helical" evidence="3">
    <location>
        <begin position="123"/>
        <end position="146"/>
    </location>
</feature>
<feature type="transmembrane region" description="Helical" evidence="3">
    <location>
        <begin position="42"/>
        <end position="60"/>
    </location>
</feature>
<keyword evidence="3" id="KW-0472">Membrane</keyword>
<protein>
    <submittedName>
        <fullName evidence="4">ABC transporter permease</fullName>
    </submittedName>
</protein>
<comment type="similarity">
    <text evidence="1">Belongs to the ABC-2 integral membrane protein family.</text>
</comment>
<dbReference type="EMBL" id="LAJE02000200">
    <property type="protein sequence ID" value="OEO30518.1"/>
    <property type="molecule type" value="Genomic_DNA"/>
</dbReference>
<dbReference type="GO" id="GO:0015920">
    <property type="term" value="P:lipopolysaccharide transport"/>
    <property type="evidence" value="ECO:0007669"/>
    <property type="project" value="TreeGrafter"/>
</dbReference>
<evidence type="ECO:0000313" key="4">
    <source>
        <dbReference type="EMBL" id="OEO30518.1"/>
    </source>
</evidence>
<name>A0A1E5XPK4_9HYPH</name>
<accession>A0A1E5XPK4</accession>
<dbReference type="OrthoDB" id="9796017at2"/>
<dbReference type="AlphaFoldDB" id="A0A1E5XPK4"/>
<reference evidence="4 5" key="1">
    <citation type="journal article" date="2015" name="Genome Announc.">
        <title>Genome Assemblies of Three Soil-Associated Devosia species: D. insulae, D. limi, and D. soli.</title>
        <authorList>
            <person name="Hassan Y.I."/>
            <person name="Lepp D."/>
            <person name="Zhou T."/>
        </authorList>
    </citation>
    <scope>NUCLEOTIDE SEQUENCE [LARGE SCALE GENOMIC DNA]</scope>
    <source>
        <strain evidence="4 5">DS-56</strain>
    </source>
</reference>
<dbReference type="PANTHER" id="PTHR30413:SF10">
    <property type="entry name" value="CAPSULE POLYSACCHARIDE EXPORT INNER-MEMBRANE PROTEIN CTRC"/>
    <property type="match status" value="1"/>
</dbReference>